<feature type="domain" description="tRNA nucleotidyltransferase/poly(A) polymerase RNA and SrmB- binding" evidence="10">
    <location>
        <begin position="190"/>
        <end position="242"/>
    </location>
</feature>
<dbReference type="EMBL" id="JAMOIM010000004">
    <property type="protein sequence ID" value="MCW6508139.1"/>
    <property type="molecule type" value="Genomic_DNA"/>
</dbReference>
<keyword evidence="7" id="KW-0460">Magnesium</keyword>
<dbReference type="InterPro" id="IPR043519">
    <property type="entry name" value="NT_sf"/>
</dbReference>
<dbReference type="RefSeq" id="WP_282584482.1">
    <property type="nucleotide sequence ID" value="NZ_JAMOIM010000004.1"/>
</dbReference>
<dbReference type="Pfam" id="PF12627">
    <property type="entry name" value="PolyA_pol_RNAbd"/>
    <property type="match status" value="1"/>
</dbReference>
<dbReference type="InterPro" id="IPR002646">
    <property type="entry name" value="PolA_pol_head_dom"/>
</dbReference>
<keyword evidence="8" id="KW-0694">RNA-binding</keyword>
<dbReference type="GO" id="GO:0016779">
    <property type="term" value="F:nucleotidyltransferase activity"/>
    <property type="evidence" value="ECO:0007669"/>
    <property type="project" value="UniProtKB-KW"/>
</dbReference>
<comment type="similarity">
    <text evidence="8">Belongs to the tRNA nucleotidyltransferase/poly(A) polymerase family.</text>
</comment>
<evidence type="ECO:0000256" key="7">
    <source>
        <dbReference type="ARBA" id="ARBA00022842"/>
    </source>
</evidence>
<name>A0AA41YU11_9HYPH</name>
<organism evidence="11 12">
    <name type="scientific">Lichenifustis flavocetrariae</name>
    <dbReference type="NCBI Taxonomy" id="2949735"/>
    <lineage>
        <taxon>Bacteria</taxon>
        <taxon>Pseudomonadati</taxon>
        <taxon>Pseudomonadota</taxon>
        <taxon>Alphaproteobacteria</taxon>
        <taxon>Hyphomicrobiales</taxon>
        <taxon>Lichenihabitantaceae</taxon>
        <taxon>Lichenifustis</taxon>
    </lineage>
</organism>
<dbReference type="GO" id="GO:0000049">
    <property type="term" value="F:tRNA binding"/>
    <property type="evidence" value="ECO:0007669"/>
    <property type="project" value="TreeGrafter"/>
</dbReference>
<dbReference type="PANTHER" id="PTHR46173">
    <property type="entry name" value="CCA TRNA NUCLEOTIDYLTRANSFERASE 1, MITOCHONDRIAL"/>
    <property type="match status" value="1"/>
</dbReference>
<evidence type="ECO:0000259" key="10">
    <source>
        <dbReference type="Pfam" id="PF12627"/>
    </source>
</evidence>
<dbReference type="SUPFAM" id="SSF81301">
    <property type="entry name" value="Nucleotidyltransferase"/>
    <property type="match status" value="1"/>
</dbReference>
<comment type="caution">
    <text evidence="11">The sequence shown here is derived from an EMBL/GenBank/DDBJ whole genome shotgun (WGS) entry which is preliminary data.</text>
</comment>
<evidence type="ECO:0000256" key="8">
    <source>
        <dbReference type="RuleBase" id="RU003953"/>
    </source>
</evidence>
<dbReference type="GO" id="GO:0046872">
    <property type="term" value="F:metal ion binding"/>
    <property type="evidence" value="ECO:0007669"/>
    <property type="project" value="UniProtKB-KW"/>
</dbReference>
<dbReference type="AlphaFoldDB" id="A0AA41YU11"/>
<dbReference type="Gene3D" id="1.10.3090.10">
    <property type="entry name" value="cca-adding enzyme, domain 2"/>
    <property type="match status" value="1"/>
</dbReference>
<evidence type="ECO:0000259" key="9">
    <source>
        <dbReference type="Pfam" id="PF01743"/>
    </source>
</evidence>
<sequence>MPRSLHLAGGVLTNRVFLDDGRVMALLALLNREGEEARVVGGAVRNALLGLPTGDIDITTTATPDVVMARAKTARLRTIPTGVAHGTVTVVVRGEPFEVTTLREDVETDGRHAVVLFGRSFVEDARRRDFTINALSVDPEGRLYDYTEGVADLAAGRVRFIDDSTTRIREDYLRVLRFFRFSASYTTGELDPEGLAACAAQRDGLDHLSRERVRAELFKLLTASRVTPIVEAMQAIGVLPILIGDPCRPWRQARLSAVEQAGGWPPDPLRTLAALGLATVADVSRLRDRLRLSNEERDRLVRLAEASAAASTRAAAPDALAILALLYSVGRQSAVDVLLMAHVDSGASPDDPGWQQAARQAASVMVPTLAVSGADVMARGFRSGPQIGAVLKDVQARWIRAGFPEEPAVLHRLLDESIVTVRGGAREVARDHGSGREKPTDE</sequence>
<dbReference type="GO" id="GO:0000166">
    <property type="term" value="F:nucleotide binding"/>
    <property type="evidence" value="ECO:0007669"/>
    <property type="project" value="UniProtKB-KW"/>
</dbReference>
<comment type="cofactor">
    <cofactor evidence="1">
        <name>Mg(2+)</name>
        <dbReference type="ChEBI" id="CHEBI:18420"/>
    </cofactor>
</comment>
<evidence type="ECO:0000313" key="12">
    <source>
        <dbReference type="Proteomes" id="UP001165667"/>
    </source>
</evidence>
<dbReference type="PANTHER" id="PTHR46173:SF1">
    <property type="entry name" value="CCA TRNA NUCLEOTIDYLTRANSFERASE 1, MITOCHONDRIAL"/>
    <property type="match status" value="1"/>
</dbReference>
<evidence type="ECO:0000256" key="6">
    <source>
        <dbReference type="ARBA" id="ARBA00022741"/>
    </source>
</evidence>
<evidence type="ECO:0000313" key="11">
    <source>
        <dbReference type="EMBL" id="MCW6508139.1"/>
    </source>
</evidence>
<gene>
    <name evidence="11" type="ORF">M8523_08895</name>
</gene>
<evidence type="ECO:0000256" key="2">
    <source>
        <dbReference type="ARBA" id="ARBA00022679"/>
    </source>
</evidence>
<dbReference type="Pfam" id="PF01743">
    <property type="entry name" value="PolyA_pol"/>
    <property type="match status" value="1"/>
</dbReference>
<dbReference type="SUPFAM" id="SSF81891">
    <property type="entry name" value="Poly A polymerase C-terminal region-like"/>
    <property type="match status" value="1"/>
</dbReference>
<evidence type="ECO:0000256" key="1">
    <source>
        <dbReference type="ARBA" id="ARBA00001946"/>
    </source>
</evidence>
<accession>A0AA41YU11</accession>
<evidence type="ECO:0000256" key="4">
    <source>
        <dbReference type="ARBA" id="ARBA00022695"/>
    </source>
</evidence>
<keyword evidence="4" id="KW-0548">Nucleotidyltransferase</keyword>
<evidence type="ECO:0000256" key="5">
    <source>
        <dbReference type="ARBA" id="ARBA00022723"/>
    </source>
</evidence>
<dbReference type="InterPro" id="IPR050264">
    <property type="entry name" value="Bact_CCA-adding_enz_type3_sf"/>
</dbReference>
<keyword evidence="2 8" id="KW-0808">Transferase</keyword>
<dbReference type="InterPro" id="IPR032828">
    <property type="entry name" value="PolyA_RNA-bd"/>
</dbReference>
<dbReference type="Proteomes" id="UP001165667">
    <property type="component" value="Unassembled WGS sequence"/>
</dbReference>
<keyword evidence="5" id="KW-0479">Metal-binding</keyword>
<dbReference type="CDD" id="cd05398">
    <property type="entry name" value="NT_ClassII-CCAase"/>
    <property type="match status" value="1"/>
</dbReference>
<dbReference type="GO" id="GO:0008033">
    <property type="term" value="P:tRNA processing"/>
    <property type="evidence" value="ECO:0007669"/>
    <property type="project" value="UniProtKB-KW"/>
</dbReference>
<feature type="domain" description="Poly A polymerase head" evidence="9">
    <location>
        <begin position="37"/>
        <end position="159"/>
    </location>
</feature>
<reference evidence="11" key="1">
    <citation type="submission" date="2022-05" db="EMBL/GenBank/DDBJ databases">
        <authorList>
            <person name="Pankratov T."/>
        </authorList>
    </citation>
    <scope>NUCLEOTIDE SEQUENCE</scope>
    <source>
        <strain evidence="11">BP6-180914</strain>
    </source>
</reference>
<keyword evidence="6" id="KW-0547">Nucleotide-binding</keyword>
<keyword evidence="3" id="KW-0819">tRNA processing</keyword>
<protein>
    <submittedName>
        <fullName evidence="11">CCA tRNA nucleotidyltransferase</fullName>
    </submittedName>
</protein>
<dbReference type="Gene3D" id="3.30.460.10">
    <property type="entry name" value="Beta Polymerase, domain 2"/>
    <property type="match status" value="1"/>
</dbReference>
<keyword evidence="12" id="KW-1185">Reference proteome</keyword>
<evidence type="ECO:0000256" key="3">
    <source>
        <dbReference type="ARBA" id="ARBA00022694"/>
    </source>
</evidence>
<proteinExistence type="inferred from homology"/>